<comment type="similarity">
    <text evidence="1">Belongs to the ATP-dependent AMP-binding enzyme family.</text>
</comment>
<dbReference type="EC" id="6.2.1.26" evidence="5"/>
<dbReference type="Pfam" id="PF13193">
    <property type="entry name" value="AMP-binding_C"/>
    <property type="match status" value="1"/>
</dbReference>
<comment type="caution">
    <text evidence="5">The sequence shown here is derived from an EMBL/GenBank/DDBJ whole genome shotgun (WGS) entry which is preliminary data.</text>
</comment>
<dbReference type="SUPFAM" id="SSF56801">
    <property type="entry name" value="Acetyl-CoA synthetase-like"/>
    <property type="match status" value="1"/>
</dbReference>
<accession>A0A645A2L2</accession>
<dbReference type="PROSITE" id="PS00455">
    <property type="entry name" value="AMP_BINDING"/>
    <property type="match status" value="1"/>
</dbReference>
<evidence type="ECO:0000256" key="1">
    <source>
        <dbReference type="ARBA" id="ARBA00006432"/>
    </source>
</evidence>
<dbReference type="InterPro" id="IPR042099">
    <property type="entry name" value="ANL_N_sf"/>
</dbReference>
<dbReference type="FunFam" id="3.30.300.30:FF:000008">
    <property type="entry name" value="2,3-dihydroxybenzoate-AMP ligase"/>
    <property type="match status" value="1"/>
</dbReference>
<dbReference type="EMBL" id="VSSQ01011495">
    <property type="protein sequence ID" value="MPM46968.1"/>
    <property type="molecule type" value="Genomic_DNA"/>
</dbReference>
<feature type="domain" description="AMP-binding enzyme C-terminal" evidence="4">
    <location>
        <begin position="271"/>
        <end position="346"/>
    </location>
</feature>
<evidence type="ECO:0000259" key="3">
    <source>
        <dbReference type="Pfam" id="PF00501"/>
    </source>
</evidence>
<protein>
    <submittedName>
        <fullName evidence="5">2-succinylbenzoate--CoA ligase</fullName>
        <ecNumber evidence="5">6.2.1.26</ecNumber>
    </submittedName>
</protein>
<evidence type="ECO:0000256" key="2">
    <source>
        <dbReference type="ARBA" id="ARBA00022598"/>
    </source>
</evidence>
<dbReference type="Gene3D" id="3.40.50.12780">
    <property type="entry name" value="N-terminal domain of ligase-like"/>
    <property type="match status" value="1"/>
</dbReference>
<keyword evidence="2 5" id="KW-0436">Ligase</keyword>
<organism evidence="5">
    <name type="scientific">bioreactor metagenome</name>
    <dbReference type="NCBI Taxonomy" id="1076179"/>
    <lineage>
        <taxon>unclassified sequences</taxon>
        <taxon>metagenomes</taxon>
        <taxon>ecological metagenomes</taxon>
    </lineage>
</organism>
<gene>
    <name evidence="5" type="primary">menE_15</name>
    <name evidence="5" type="ORF">SDC9_93675</name>
</gene>
<dbReference type="InterPro" id="IPR045851">
    <property type="entry name" value="AMP-bd_C_sf"/>
</dbReference>
<dbReference type="Pfam" id="PF00501">
    <property type="entry name" value="AMP-binding"/>
    <property type="match status" value="1"/>
</dbReference>
<evidence type="ECO:0000259" key="4">
    <source>
        <dbReference type="Pfam" id="PF13193"/>
    </source>
</evidence>
<dbReference type="Gene3D" id="3.30.300.30">
    <property type="match status" value="1"/>
</dbReference>
<dbReference type="InterPro" id="IPR025110">
    <property type="entry name" value="AMP-bd_C"/>
</dbReference>
<dbReference type="PANTHER" id="PTHR43201:SF5">
    <property type="entry name" value="MEDIUM-CHAIN ACYL-COA LIGASE ACSF2, MITOCHONDRIAL"/>
    <property type="match status" value="1"/>
</dbReference>
<dbReference type="PANTHER" id="PTHR43201">
    <property type="entry name" value="ACYL-COA SYNTHETASE"/>
    <property type="match status" value="1"/>
</dbReference>
<sequence length="365" mass="39791">MPDPLRTSMDDLGILMFTSGTTGLPKGVMLSFGNIFWNSINVDTLVDTRPGDMNYAAAPLFHIGALNSFTIRAFVRGNATVVRRAVTPEQALLDIEKYRVNSAFLVPAQLTAMAKSPVFNDADMSSLRATICAGAPVPTSLIQEYAAKGMAVQQAWGLTETAPFATYLPARMTGVKAGSCGEPMPYTEIKLVDVDTGADIEEPHVAGELCVRGPNVTIGYWNDLEATAKAFPDGWFRSGDIGYRDEDGFYFIVDRRKDMIISGGENIYPAEVERALHRMEGVRDIAVVGGPDPKWGETVVAVVEFAAGQETDLEALRAFGETQLARYKLPRELWAVDVVPRNAAGKLDKAAIRRLVLDRRAEVAR</sequence>
<reference evidence="5" key="1">
    <citation type="submission" date="2019-08" db="EMBL/GenBank/DDBJ databases">
        <authorList>
            <person name="Kucharzyk K."/>
            <person name="Murdoch R.W."/>
            <person name="Higgins S."/>
            <person name="Loffler F."/>
        </authorList>
    </citation>
    <scope>NUCLEOTIDE SEQUENCE</scope>
</reference>
<feature type="domain" description="AMP-dependent synthetase/ligase" evidence="3">
    <location>
        <begin position="6"/>
        <end position="221"/>
    </location>
</feature>
<dbReference type="AlphaFoldDB" id="A0A645A2L2"/>
<name>A0A645A2L2_9ZZZZ</name>
<dbReference type="InterPro" id="IPR000873">
    <property type="entry name" value="AMP-dep_synth/lig_dom"/>
</dbReference>
<dbReference type="GO" id="GO:0031956">
    <property type="term" value="F:medium-chain fatty acid-CoA ligase activity"/>
    <property type="evidence" value="ECO:0007669"/>
    <property type="project" value="TreeGrafter"/>
</dbReference>
<proteinExistence type="inferred from homology"/>
<dbReference type="GO" id="GO:0006631">
    <property type="term" value="P:fatty acid metabolic process"/>
    <property type="evidence" value="ECO:0007669"/>
    <property type="project" value="TreeGrafter"/>
</dbReference>
<dbReference type="InterPro" id="IPR020845">
    <property type="entry name" value="AMP-binding_CS"/>
</dbReference>
<dbReference type="GO" id="GO:0008756">
    <property type="term" value="F:o-succinylbenzoate-CoA ligase activity"/>
    <property type="evidence" value="ECO:0007669"/>
    <property type="project" value="UniProtKB-EC"/>
</dbReference>
<evidence type="ECO:0000313" key="5">
    <source>
        <dbReference type="EMBL" id="MPM46968.1"/>
    </source>
</evidence>